<keyword evidence="2" id="KW-1185">Reference proteome</keyword>
<dbReference type="Proteomes" id="UP001054837">
    <property type="component" value="Unassembled WGS sequence"/>
</dbReference>
<protein>
    <submittedName>
        <fullName evidence="1">Uncharacterized protein</fullName>
    </submittedName>
</protein>
<evidence type="ECO:0000313" key="2">
    <source>
        <dbReference type="Proteomes" id="UP001054837"/>
    </source>
</evidence>
<dbReference type="AlphaFoldDB" id="A0AAV4UTD0"/>
<organism evidence="1 2">
    <name type="scientific">Caerostris darwini</name>
    <dbReference type="NCBI Taxonomy" id="1538125"/>
    <lineage>
        <taxon>Eukaryota</taxon>
        <taxon>Metazoa</taxon>
        <taxon>Ecdysozoa</taxon>
        <taxon>Arthropoda</taxon>
        <taxon>Chelicerata</taxon>
        <taxon>Arachnida</taxon>
        <taxon>Araneae</taxon>
        <taxon>Araneomorphae</taxon>
        <taxon>Entelegynae</taxon>
        <taxon>Araneoidea</taxon>
        <taxon>Araneidae</taxon>
        <taxon>Caerostris</taxon>
    </lineage>
</organism>
<sequence>MDLSSSCIIVSANYFARTCRMSLSQDECRTSESIIGLRNMGSYPGTFFIIVNEGNHIHLLHDYPYFKKFFRCRWAQNPEVNENNRRNLRRVQGIPGSILEKYTSLRKWSKRPQIWCNGMLQRYLNSSKIIRCQYSEREY</sequence>
<name>A0AAV4UTD0_9ARAC</name>
<evidence type="ECO:0000313" key="1">
    <source>
        <dbReference type="EMBL" id="GIY60959.1"/>
    </source>
</evidence>
<comment type="caution">
    <text evidence="1">The sequence shown here is derived from an EMBL/GenBank/DDBJ whole genome shotgun (WGS) entry which is preliminary data.</text>
</comment>
<dbReference type="EMBL" id="BPLQ01011892">
    <property type="protein sequence ID" value="GIY60959.1"/>
    <property type="molecule type" value="Genomic_DNA"/>
</dbReference>
<gene>
    <name evidence="1" type="ORF">CDAR_100081</name>
</gene>
<accession>A0AAV4UTD0</accession>
<reference evidence="1 2" key="1">
    <citation type="submission" date="2021-06" db="EMBL/GenBank/DDBJ databases">
        <title>Caerostris darwini draft genome.</title>
        <authorList>
            <person name="Kono N."/>
            <person name="Arakawa K."/>
        </authorList>
    </citation>
    <scope>NUCLEOTIDE SEQUENCE [LARGE SCALE GENOMIC DNA]</scope>
</reference>
<proteinExistence type="predicted"/>